<dbReference type="AlphaFoldDB" id="F4RGH9"/>
<dbReference type="GeneID" id="18922440"/>
<sequence length="154" mass="17483">MSFEFTNYMRKVGCGTRSYLAAKLQRNQFEWTSGLKGLCLGAFLLTLAPSTNQSPRFEKSNSFKLVRDNGVYKVQKYDGTTKPKAIKDAGQGSSQYQKDVKGITSSNISELQTRALMNTHVSTHYSLPNSQDEGHIKELEKHVNTQDPKWQEWQ</sequence>
<evidence type="ECO:0000313" key="3">
    <source>
        <dbReference type="Proteomes" id="UP000001072"/>
    </source>
</evidence>
<dbReference type="RefSeq" id="XP_007408232.1">
    <property type="nucleotide sequence ID" value="XM_007408170.1"/>
</dbReference>
<dbReference type="KEGG" id="mlr:MELLADRAFT_104913"/>
<dbReference type="Proteomes" id="UP000001072">
    <property type="component" value="Unassembled WGS sequence"/>
</dbReference>
<dbReference type="VEuPathDB" id="FungiDB:MELLADRAFT_104913"/>
<keyword evidence="3" id="KW-1185">Reference proteome</keyword>
<feature type="region of interest" description="Disordered" evidence="1">
    <location>
        <begin position="123"/>
        <end position="154"/>
    </location>
</feature>
<name>F4RGH9_MELLP</name>
<feature type="compositionally biased region" description="Basic and acidic residues" evidence="1">
    <location>
        <begin position="132"/>
        <end position="144"/>
    </location>
</feature>
<protein>
    <submittedName>
        <fullName evidence="2">Uncharacterized protein</fullName>
    </submittedName>
</protein>
<proteinExistence type="predicted"/>
<feature type="compositionally biased region" description="Polar residues" evidence="1">
    <location>
        <begin position="145"/>
        <end position="154"/>
    </location>
</feature>
<dbReference type="EMBL" id="GL883100">
    <property type="protein sequence ID" value="EGG08646.1"/>
    <property type="molecule type" value="Genomic_DNA"/>
</dbReference>
<accession>F4RGH9</accession>
<evidence type="ECO:0000256" key="1">
    <source>
        <dbReference type="SAM" id="MobiDB-lite"/>
    </source>
</evidence>
<organism evidence="3">
    <name type="scientific">Melampsora larici-populina (strain 98AG31 / pathotype 3-4-7)</name>
    <name type="common">Poplar leaf rust fungus</name>
    <dbReference type="NCBI Taxonomy" id="747676"/>
    <lineage>
        <taxon>Eukaryota</taxon>
        <taxon>Fungi</taxon>
        <taxon>Dikarya</taxon>
        <taxon>Basidiomycota</taxon>
        <taxon>Pucciniomycotina</taxon>
        <taxon>Pucciniomycetes</taxon>
        <taxon>Pucciniales</taxon>
        <taxon>Melampsoraceae</taxon>
        <taxon>Melampsora</taxon>
    </lineage>
</organism>
<dbReference type="InParanoid" id="F4RGH9"/>
<gene>
    <name evidence="2" type="ORF">MELLADRAFT_104913</name>
</gene>
<evidence type="ECO:0000313" key="2">
    <source>
        <dbReference type="EMBL" id="EGG08646.1"/>
    </source>
</evidence>
<reference evidence="3" key="1">
    <citation type="journal article" date="2011" name="Proc. Natl. Acad. Sci. U.S.A.">
        <title>Obligate biotrophy features unraveled by the genomic analysis of rust fungi.</title>
        <authorList>
            <person name="Duplessis S."/>
            <person name="Cuomo C.A."/>
            <person name="Lin Y.-C."/>
            <person name="Aerts A."/>
            <person name="Tisserant E."/>
            <person name="Veneault-Fourrey C."/>
            <person name="Joly D.L."/>
            <person name="Hacquard S."/>
            <person name="Amselem J."/>
            <person name="Cantarel B.L."/>
            <person name="Chiu R."/>
            <person name="Coutinho P.M."/>
            <person name="Feau N."/>
            <person name="Field M."/>
            <person name="Frey P."/>
            <person name="Gelhaye E."/>
            <person name="Goldberg J."/>
            <person name="Grabherr M.G."/>
            <person name="Kodira C.D."/>
            <person name="Kohler A."/>
            <person name="Kuees U."/>
            <person name="Lindquist E.A."/>
            <person name="Lucas S.M."/>
            <person name="Mago R."/>
            <person name="Mauceli E."/>
            <person name="Morin E."/>
            <person name="Murat C."/>
            <person name="Pangilinan J.L."/>
            <person name="Park R."/>
            <person name="Pearson M."/>
            <person name="Quesneville H."/>
            <person name="Rouhier N."/>
            <person name="Sakthikumar S."/>
            <person name="Salamov A.A."/>
            <person name="Schmutz J."/>
            <person name="Selles B."/>
            <person name="Shapiro H."/>
            <person name="Tanguay P."/>
            <person name="Tuskan G.A."/>
            <person name="Henrissat B."/>
            <person name="Van de Peer Y."/>
            <person name="Rouze P."/>
            <person name="Ellis J.G."/>
            <person name="Dodds P.N."/>
            <person name="Schein J.E."/>
            <person name="Zhong S."/>
            <person name="Hamelin R.C."/>
            <person name="Grigoriev I.V."/>
            <person name="Szabo L.J."/>
            <person name="Martin F."/>
        </authorList>
    </citation>
    <scope>NUCLEOTIDE SEQUENCE [LARGE SCALE GENOMIC DNA]</scope>
    <source>
        <strain evidence="3">98AG31 / pathotype 3-4-7</strain>
    </source>
</reference>
<dbReference type="HOGENOM" id="CLU_1704613_0_0_1"/>